<dbReference type="GeneID" id="7841418"/>
<protein>
    <submittedName>
        <fullName evidence="1">Uncharacterized protein</fullName>
    </submittedName>
</protein>
<sequence>MEQKIDLDITIGTYDNQGNIIDEQKQNISISIQPDFNQQQQQEEGEEIGQAVKGFKTTIVQTQISDDKCCILEEESIQ</sequence>
<evidence type="ECO:0000313" key="2">
    <source>
        <dbReference type="Proteomes" id="UP000009168"/>
    </source>
</evidence>
<dbReference type="EMBL" id="GG662720">
    <property type="protein sequence ID" value="EAR86279.1"/>
    <property type="molecule type" value="Genomic_DNA"/>
</dbReference>
<name>Q22M15_TETTS</name>
<accession>Q22M15</accession>
<evidence type="ECO:0000313" key="1">
    <source>
        <dbReference type="EMBL" id="EAR86279.1"/>
    </source>
</evidence>
<keyword evidence="2" id="KW-1185">Reference proteome</keyword>
<dbReference type="AlphaFoldDB" id="Q22M15"/>
<dbReference type="RefSeq" id="XP_977205.1">
    <property type="nucleotide sequence ID" value="XM_972112.1"/>
</dbReference>
<dbReference type="InParanoid" id="Q22M15"/>
<proteinExistence type="predicted"/>
<dbReference type="HOGENOM" id="CLU_2627415_0_0_1"/>
<reference evidence="2" key="1">
    <citation type="journal article" date="2006" name="PLoS Biol.">
        <title>Macronuclear genome sequence of the ciliate Tetrahymena thermophila, a model eukaryote.</title>
        <authorList>
            <person name="Eisen J.A."/>
            <person name="Coyne R.S."/>
            <person name="Wu M."/>
            <person name="Wu D."/>
            <person name="Thiagarajan M."/>
            <person name="Wortman J.R."/>
            <person name="Badger J.H."/>
            <person name="Ren Q."/>
            <person name="Amedeo P."/>
            <person name="Jones K.M."/>
            <person name="Tallon L.J."/>
            <person name="Delcher A.L."/>
            <person name="Salzberg S.L."/>
            <person name="Silva J.C."/>
            <person name="Haas B.J."/>
            <person name="Majoros W.H."/>
            <person name="Farzad M."/>
            <person name="Carlton J.M."/>
            <person name="Smith R.K. Jr."/>
            <person name="Garg J."/>
            <person name="Pearlman R.E."/>
            <person name="Karrer K.M."/>
            <person name="Sun L."/>
            <person name="Manning G."/>
            <person name="Elde N.C."/>
            <person name="Turkewitz A.P."/>
            <person name="Asai D.J."/>
            <person name="Wilkes D.E."/>
            <person name="Wang Y."/>
            <person name="Cai H."/>
            <person name="Collins K."/>
            <person name="Stewart B.A."/>
            <person name="Lee S.R."/>
            <person name="Wilamowska K."/>
            <person name="Weinberg Z."/>
            <person name="Ruzzo W.L."/>
            <person name="Wloga D."/>
            <person name="Gaertig J."/>
            <person name="Frankel J."/>
            <person name="Tsao C.-C."/>
            <person name="Gorovsky M.A."/>
            <person name="Keeling P.J."/>
            <person name="Waller R.F."/>
            <person name="Patron N.J."/>
            <person name="Cherry J.M."/>
            <person name="Stover N.A."/>
            <person name="Krieger C.J."/>
            <person name="del Toro C."/>
            <person name="Ryder H.F."/>
            <person name="Williamson S.C."/>
            <person name="Barbeau R.A."/>
            <person name="Hamilton E.P."/>
            <person name="Orias E."/>
        </authorList>
    </citation>
    <scope>NUCLEOTIDE SEQUENCE [LARGE SCALE GENOMIC DNA]</scope>
    <source>
        <strain evidence="2">SB210</strain>
    </source>
</reference>
<organism evidence="1 2">
    <name type="scientific">Tetrahymena thermophila (strain SB210)</name>
    <dbReference type="NCBI Taxonomy" id="312017"/>
    <lineage>
        <taxon>Eukaryota</taxon>
        <taxon>Sar</taxon>
        <taxon>Alveolata</taxon>
        <taxon>Ciliophora</taxon>
        <taxon>Intramacronucleata</taxon>
        <taxon>Oligohymenophorea</taxon>
        <taxon>Hymenostomatida</taxon>
        <taxon>Tetrahymenina</taxon>
        <taxon>Tetrahymenidae</taxon>
        <taxon>Tetrahymena</taxon>
    </lineage>
</organism>
<dbReference type="Proteomes" id="UP000009168">
    <property type="component" value="Unassembled WGS sequence"/>
</dbReference>
<gene>
    <name evidence="1" type="ORF">TTHERM_00039040</name>
</gene>
<dbReference type="KEGG" id="tet:TTHERM_00039040"/>